<evidence type="ECO:0000256" key="1">
    <source>
        <dbReference type="SAM" id="MobiDB-lite"/>
    </source>
</evidence>
<protein>
    <submittedName>
        <fullName evidence="4">Uncharacterized protein LOC100211529</fullName>
    </submittedName>
</protein>
<dbReference type="PANTHER" id="PTHR47595">
    <property type="entry name" value="HEAT SHOCK 70 KDA PROTEIN 14"/>
    <property type="match status" value="1"/>
</dbReference>
<dbReference type="InterPro" id="IPR001005">
    <property type="entry name" value="SANT/Myb"/>
</dbReference>
<dbReference type="CDD" id="cd00167">
    <property type="entry name" value="SANT"/>
    <property type="match status" value="1"/>
</dbReference>
<evidence type="ECO:0000313" key="4">
    <source>
        <dbReference type="RefSeq" id="XP_065666348.1"/>
    </source>
</evidence>
<reference evidence="4" key="1">
    <citation type="submission" date="2025-08" db="UniProtKB">
        <authorList>
            <consortium name="RefSeq"/>
        </authorList>
    </citation>
    <scope>IDENTIFICATION</scope>
</reference>
<dbReference type="Pfam" id="PF13837">
    <property type="entry name" value="Myb_DNA-bind_4"/>
    <property type="match status" value="1"/>
</dbReference>
<keyword evidence="3" id="KW-1185">Reference proteome</keyword>
<dbReference type="Gene3D" id="1.10.10.60">
    <property type="entry name" value="Homeodomain-like"/>
    <property type="match status" value="1"/>
</dbReference>
<accession>A0ABM4CWN6</accession>
<dbReference type="PANTHER" id="PTHR47595:SF1">
    <property type="entry name" value="MYB_SANT-LIKE DNA-BINDING DOMAIN-CONTAINING PROTEIN"/>
    <property type="match status" value="1"/>
</dbReference>
<dbReference type="RefSeq" id="XP_065666348.1">
    <property type="nucleotide sequence ID" value="XM_065810276.1"/>
</dbReference>
<feature type="compositionally biased region" description="Basic and acidic residues" evidence="1">
    <location>
        <begin position="440"/>
        <end position="450"/>
    </location>
</feature>
<feature type="region of interest" description="Disordered" evidence="1">
    <location>
        <begin position="140"/>
        <end position="223"/>
    </location>
</feature>
<name>A0ABM4CWN6_HYDVU</name>
<feature type="compositionally biased region" description="Basic and acidic residues" evidence="1">
    <location>
        <begin position="178"/>
        <end position="192"/>
    </location>
</feature>
<dbReference type="GeneID" id="100211529"/>
<feature type="region of interest" description="Disordered" evidence="1">
    <location>
        <begin position="427"/>
        <end position="460"/>
    </location>
</feature>
<evidence type="ECO:0000259" key="2">
    <source>
        <dbReference type="PROSITE" id="PS50090"/>
    </source>
</evidence>
<proteinExistence type="predicted"/>
<organism evidence="3 4">
    <name type="scientific">Hydra vulgaris</name>
    <name type="common">Hydra</name>
    <name type="synonym">Hydra attenuata</name>
    <dbReference type="NCBI Taxonomy" id="6087"/>
    <lineage>
        <taxon>Eukaryota</taxon>
        <taxon>Metazoa</taxon>
        <taxon>Cnidaria</taxon>
        <taxon>Hydrozoa</taxon>
        <taxon>Hydroidolina</taxon>
        <taxon>Anthoathecata</taxon>
        <taxon>Aplanulata</taxon>
        <taxon>Hydridae</taxon>
        <taxon>Hydra</taxon>
    </lineage>
</organism>
<gene>
    <name evidence="4" type="primary">LOC100211529</name>
</gene>
<dbReference type="Proteomes" id="UP001652625">
    <property type="component" value="Chromosome 11"/>
</dbReference>
<evidence type="ECO:0000313" key="3">
    <source>
        <dbReference type="Proteomes" id="UP001652625"/>
    </source>
</evidence>
<sequence>MAMHGGALHNEIFEGSLGDVKKADFTPGYDNNKNSIDMERLPNKEFYDKINAKREIPNGINLAPLKDPRSDIDAVNIPQQRQDNINLNITLPHTKTPENQRIDTQLQNPVPGQTREINPPTSIYGIENLTGKPYDQDMKLLPDMTSPRYLGLQSDSRPMADMQSPRYPGVHMNSPHHSSPDRETSRQNHRSENNAPWTSPVKPHNYRAVAPPTSPYIDNRDPNYSCSPRRYVPPFYNNGRNFGHPNDRNRYAAYPLGSPLMTTMGYPREPVDSRYNLHMGVVGFDDDKFKLSPPSMDDKHIWTKQEVELLLDLYEEHKIKLQDPRVRKTKVWEDIAKEIHDKLDSDVNGCQCNQKFRNMKADFQKVVEHNSRSGSFRKTCKYYERLEKLLTPMSETEKLKEEAESETTYYNSFNKLAQNATQNANGFYDATSRSTSSSESSEHHSYETETRSTPSSPEKRTLNQMEIGSNEASPPPPPKRTCIECGGMDKRELIDVLKEFLKEQRIREEQTISKINALHKEKIDTVVRFLDLFQELVKKV</sequence>
<dbReference type="PROSITE" id="PS50090">
    <property type="entry name" value="MYB_LIKE"/>
    <property type="match status" value="1"/>
</dbReference>
<dbReference type="InterPro" id="IPR044822">
    <property type="entry name" value="Myb_DNA-bind_4"/>
</dbReference>
<feature type="domain" description="Myb-like" evidence="2">
    <location>
        <begin position="302"/>
        <end position="360"/>
    </location>
</feature>